<dbReference type="Proteomes" id="UP001628156">
    <property type="component" value="Unassembled WGS sequence"/>
</dbReference>
<keyword evidence="2" id="KW-1185">Reference proteome</keyword>
<comment type="caution">
    <text evidence="1">The sequence shown here is derived from an EMBL/GenBank/DDBJ whole genome shotgun (WGS) entry which is preliminary data.</text>
</comment>
<reference evidence="1 2" key="1">
    <citation type="journal article" date="2019" name="PLoS Negl. Trop. Dis.">
        <title>Whole genome sequencing of Entamoeba nuttalli reveals mammalian host-related molecular signatures and a novel octapeptide-repeat surface protein.</title>
        <authorList>
            <person name="Tanaka M."/>
            <person name="Makiuchi T."/>
            <person name="Komiyama T."/>
            <person name="Shiina T."/>
            <person name="Osaki K."/>
            <person name="Tachibana H."/>
        </authorList>
    </citation>
    <scope>NUCLEOTIDE SEQUENCE [LARGE SCALE GENOMIC DNA]</scope>
    <source>
        <strain evidence="1 2">P19-061405</strain>
    </source>
</reference>
<evidence type="ECO:0000313" key="1">
    <source>
        <dbReference type="EMBL" id="GAB1227323.1"/>
    </source>
</evidence>
<proteinExistence type="predicted"/>
<evidence type="ECO:0000313" key="2">
    <source>
        <dbReference type="Proteomes" id="UP001628156"/>
    </source>
</evidence>
<organism evidence="1 2">
    <name type="scientific">Entamoeba nuttalli</name>
    <dbReference type="NCBI Taxonomy" id="412467"/>
    <lineage>
        <taxon>Eukaryota</taxon>
        <taxon>Amoebozoa</taxon>
        <taxon>Evosea</taxon>
        <taxon>Archamoebae</taxon>
        <taxon>Mastigamoebida</taxon>
        <taxon>Entamoebidae</taxon>
        <taxon>Entamoeba</taxon>
    </lineage>
</organism>
<dbReference type="EMBL" id="BAAFRS010000332">
    <property type="protein sequence ID" value="GAB1227323.1"/>
    <property type="molecule type" value="Genomic_DNA"/>
</dbReference>
<gene>
    <name evidence="1" type="ORF">ENUP19_0332G0020</name>
</gene>
<protein>
    <submittedName>
        <fullName evidence="1">Uncharacterized protein</fullName>
    </submittedName>
</protein>
<sequence length="67" mass="7736">MTILKKNGIKRSKSTPAFIPLESINIPNVEENEEPTLQDDGEDLEWHDNHMQEEIKQDPVAEDAGYW</sequence>
<accession>A0ABQ0DWT6</accession>
<name>A0ABQ0DWT6_9EUKA</name>